<dbReference type="GO" id="GO:0030246">
    <property type="term" value="F:carbohydrate binding"/>
    <property type="evidence" value="ECO:0007669"/>
    <property type="project" value="UniProtKB-KW"/>
</dbReference>
<keyword evidence="6" id="KW-1185">Reference proteome</keyword>
<keyword evidence="3" id="KW-0325">Glycoprotein</keyword>
<dbReference type="OrthoDB" id="6159198at2759"/>
<protein>
    <submittedName>
        <fullName evidence="5">Putative polypeptide N-acetylgalactosaminyltransferase 10</fullName>
    </submittedName>
</protein>
<dbReference type="InterPro" id="IPR000772">
    <property type="entry name" value="Ricin_B_lectin"/>
</dbReference>
<dbReference type="InterPro" id="IPR029044">
    <property type="entry name" value="Nucleotide-diphossugar_trans"/>
</dbReference>
<dbReference type="Pfam" id="PF00652">
    <property type="entry name" value="Ricin_B_lectin"/>
    <property type="match status" value="1"/>
</dbReference>
<dbReference type="OMA" id="WQYDERI"/>
<evidence type="ECO:0000313" key="6">
    <source>
        <dbReference type="Proteomes" id="UP000054359"/>
    </source>
</evidence>
<evidence type="ECO:0000256" key="2">
    <source>
        <dbReference type="ARBA" id="ARBA00023157"/>
    </source>
</evidence>
<keyword evidence="2" id="KW-1015">Disulfide bond</keyword>
<dbReference type="GO" id="GO:0005794">
    <property type="term" value="C:Golgi apparatus"/>
    <property type="evidence" value="ECO:0007669"/>
    <property type="project" value="TreeGrafter"/>
</dbReference>
<dbReference type="AlphaFoldDB" id="A0A087UM03"/>
<evidence type="ECO:0000313" key="5">
    <source>
        <dbReference type="EMBL" id="KFM78392.1"/>
    </source>
</evidence>
<dbReference type="SUPFAM" id="SSF50370">
    <property type="entry name" value="Ricin B-like lectins"/>
    <property type="match status" value="1"/>
</dbReference>
<keyword evidence="1" id="KW-0430">Lectin</keyword>
<proteinExistence type="predicted"/>
<dbReference type="STRING" id="407821.A0A087UM03"/>
<dbReference type="Gene3D" id="3.90.550.10">
    <property type="entry name" value="Spore Coat Polysaccharide Biosynthesis Protein SpsA, Chain A"/>
    <property type="match status" value="1"/>
</dbReference>
<feature type="non-terminal residue" evidence="5">
    <location>
        <position position="149"/>
    </location>
</feature>
<organism evidence="5 6">
    <name type="scientific">Stegodyphus mimosarum</name>
    <name type="common">African social velvet spider</name>
    <dbReference type="NCBI Taxonomy" id="407821"/>
    <lineage>
        <taxon>Eukaryota</taxon>
        <taxon>Metazoa</taxon>
        <taxon>Ecdysozoa</taxon>
        <taxon>Arthropoda</taxon>
        <taxon>Chelicerata</taxon>
        <taxon>Arachnida</taxon>
        <taxon>Araneae</taxon>
        <taxon>Araneomorphae</taxon>
        <taxon>Entelegynae</taxon>
        <taxon>Eresoidea</taxon>
        <taxon>Eresidae</taxon>
        <taxon>Stegodyphus</taxon>
    </lineage>
</organism>
<dbReference type="InterPro" id="IPR035992">
    <property type="entry name" value="Ricin_B-like_lectins"/>
</dbReference>
<feature type="domain" description="Ricin B lectin" evidence="4">
    <location>
        <begin position="63"/>
        <end position="149"/>
    </location>
</feature>
<dbReference type="PANTHER" id="PTHR11675">
    <property type="entry name" value="N-ACETYLGALACTOSAMINYLTRANSFERASE"/>
    <property type="match status" value="1"/>
</dbReference>
<dbReference type="CDD" id="cd23439">
    <property type="entry name" value="beta-trefoil_Ricin_GALNT10-like"/>
    <property type="match status" value="1"/>
</dbReference>
<dbReference type="Gene3D" id="2.80.10.50">
    <property type="match status" value="1"/>
</dbReference>
<dbReference type="PANTHER" id="PTHR11675:SF134">
    <property type="entry name" value="N-ACETYLGALACTOSAMINYLTRANSFERASE 4-RELATED"/>
    <property type="match status" value="1"/>
</dbReference>
<dbReference type="GO" id="GO:0004653">
    <property type="term" value="F:polypeptide N-acetylgalactosaminyltransferase activity"/>
    <property type="evidence" value="ECO:0007669"/>
    <property type="project" value="TreeGrafter"/>
</dbReference>
<accession>A0A087UM03</accession>
<evidence type="ECO:0000259" key="4">
    <source>
        <dbReference type="Pfam" id="PF00652"/>
    </source>
</evidence>
<sequence length="149" mass="17779">MDEYKDYLYMRRPHYRDLEVGNLTTQKALRKRLACKPFRWFMENVAFDQPKKYPPIEPPDYAKGELRNKATNLCVDTKYQGQNEKFGLEKCIKDDPKQQGEQQFVLSWHKDIRPLKRTLCFDVSSSEKQAPVVLWNCHGMQGNQLWKYD</sequence>
<dbReference type="EMBL" id="KK120497">
    <property type="protein sequence ID" value="KFM78392.1"/>
    <property type="molecule type" value="Genomic_DNA"/>
</dbReference>
<dbReference type="GO" id="GO:0006493">
    <property type="term" value="P:protein O-linked glycosylation"/>
    <property type="evidence" value="ECO:0007669"/>
    <property type="project" value="TreeGrafter"/>
</dbReference>
<evidence type="ECO:0000256" key="3">
    <source>
        <dbReference type="ARBA" id="ARBA00023180"/>
    </source>
</evidence>
<dbReference type="PROSITE" id="PS50231">
    <property type="entry name" value="RICIN_B_LECTIN"/>
    <property type="match status" value="1"/>
</dbReference>
<gene>
    <name evidence="5" type="ORF">X975_13092</name>
</gene>
<reference evidence="5 6" key="1">
    <citation type="submission" date="2013-11" db="EMBL/GenBank/DDBJ databases">
        <title>Genome sequencing of Stegodyphus mimosarum.</title>
        <authorList>
            <person name="Bechsgaard J."/>
        </authorList>
    </citation>
    <scope>NUCLEOTIDE SEQUENCE [LARGE SCALE GENOMIC DNA]</scope>
</reference>
<dbReference type="Proteomes" id="UP000054359">
    <property type="component" value="Unassembled WGS sequence"/>
</dbReference>
<name>A0A087UM03_STEMI</name>
<keyword evidence="5" id="KW-0808">Transferase</keyword>
<evidence type="ECO:0000256" key="1">
    <source>
        <dbReference type="ARBA" id="ARBA00022734"/>
    </source>
</evidence>